<evidence type="ECO:0000313" key="2">
    <source>
        <dbReference type="Proteomes" id="UP000282876"/>
    </source>
</evidence>
<gene>
    <name evidence="1" type="ORF">TUBRATIS_26790</name>
</gene>
<dbReference type="EMBL" id="RCSS01000733">
    <property type="protein sequence ID" value="RVD90887.1"/>
    <property type="molecule type" value="Genomic_DNA"/>
</dbReference>
<dbReference type="Proteomes" id="UP000282876">
    <property type="component" value="Unassembled WGS sequence"/>
</dbReference>
<reference evidence="1 2" key="1">
    <citation type="submission" date="2018-10" db="EMBL/GenBank/DDBJ databases">
        <title>Draft genome sequence of the microsporidian Tubulinosema ratisbonensis.</title>
        <authorList>
            <person name="Polonais V."/>
            <person name="Peyretaillade E."/>
            <person name="Niehus S."/>
            <person name="Wawrzyniak I."/>
            <person name="Franchet A."/>
            <person name="Gaspin C."/>
            <person name="Reichstadt M."/>
            <person name="Belser C."/>
            <person name="Labadie K."/>
            <person name="Delbac F."/>
            <person name="Ferrandon D."/>
        </authorList>
    </citation>
    <scope>NUCLEOTIDE SEQUENCE [LARGE SCALE GENOMIC DNA]</scope>
    <source>
        <strain evidence="1 2">Franzen</strain>
    </source>
</reference>
<feature type="non-terminal residue" evidence="1">
    <location>
        <position position="1"/>
    </location>
</feature>
<organism evidence="1 2">
    <name type="scientific">Tubulinosema ratisbonensis</name>
    <dbReference type="NCBI Taxonomy" id="291195"/>
    <lineage>
        <taxon>Eukaryota</taxon>
        <taxon>Fungi</taxon>
        <taxon>Fungi incertae sedis</taxon>
        <taxon>Microsporidia</taxon>
        <taxon>Tubulinosematoidea</taxon>
        <taxon>Tubulinosematidae</taxon>
        <taxon>Tubulinosema</taxon>
    </lineage>
</organism>
<dbReference type="VEuPathDB" id="MicrosporidiaDB:TUBRATIS_26790"/>
<keyword evidence="2" id="KW-1185">Reference proteome</keyword>
<protein>
    <submittedName>
        <fullName evidence="1">Uncharacterized protein</fullName>
    </submittedName>
</protein>
<name>A0A437AIH9_9MICR</name>
<dbReference type="AlphaFoldDB" id="A0A437AIH9"/>
<evidence type="ECO:0000313" key="1">
    <source>
        <dbReference type="EMBL" id="RVD90887.1"/>
    </source>
</evidence>
<sequence>ITENNMIRTEQTQIKNENNIAVQSEPDKMSKAFKNDLNYIEKDQLSVLPCNTKHNLTNFQAVDFSPLPCLGEVAQKFENSFKNDLNILNFKERTKNKNKDQFNELRNKFNSFSSQKLKLQKKVKVKITPSESFLKLLNFFNKKDELSPETNKKEENLSNKKSSKPKKVSFLEYPVTEVFFIETRKLTGPELAYQKLYLAKRIKKVKIEKRSRFNLVMAEENSNKISRERLLKKE</sequence>
<accession>A0A437AIH9</accession>
<proteinExistence type="predicted"/>
<comment type="caution">
    <text evidence="1">The sequence shown here is derived from an EMBL/GenBank/DDBJ whole genome shotgun (WGS) entry which is preliminary data.</text>
</comment>